<name>A0A1E4TJM9_9ASCO</name>
<evidence type="ECO:0000313" key="3">
    <source>
        <dbReference type="Proteomes" id="UP000095023"/>
    </source>
</evidence>
<dbReference type="EMBL" id="KV453841">
    <property type="protein sequence ID" value="ODV91917.1"/>
    <property type="molecule type" value="Genomic_DNA"/>
</dbReference>
<sequence>MSETRVVELAQLLERVSYLIIKISTKFDPIPEFTNFYVGEADNDADSFHLNYERHCHILLALFALFRDLDGELTSLNIETEFFTAYPRAAVYIAFAKILIALQTRLWSNCFDLEINQESFMLIRKINTPPSEPAKILHNEFKGPVKKLKLSSLSSEQLENLRHSASPVFPDEFLRLTGLTIPIHCALGTAPPSVDVLQLLPKSNKEYIASLQVASGTQSILDMLGPFADLITLIHKTSLLPTQRLSSGVELISLFSGLCLSSIGALSALVAIALWECKLVKWRTDTPSDQLSDIYKCFTALVSPYERDIDDISFVRKNTLRAALSGQYDNARKQMWDRFINQEPLLAQKSSSTDFVEARSILSKFTYELLWYYGEPTW</sequence>
<keyword evidence="1" id="KW-0812">Transmembrane</keyword>
<reference evidence="3" key="1">
    <citation type="submission" date="2016-02" db="EMBL/GenBank/DDBJ databases">
        <title>Comparative genomics of biotechnologically important yeasts.</title>
        <authorList>
            <consortium name="DOE Joint Genome Institute"/>
            <person name="Riley R."/>
            <person name="Haridas S."/>
            <person name="Wolfe K.H."/>
            <person name="Lopes M.R."/>
            <person name="Hittinger C.T."/>
            <person name="Goker M."/>
            <person name="Salamov A."/>
            <person name="Wisecaver J."/>
            <person name="Long T.M."/>
            <person name="Aerts A.L."/>
            <person name="Barry K."/>
            <person name="Choi C."/>
            <person name="Clum A."/>
            <person name="Coughlan A.Y."/>
            <person name="Deshpande S."/>
            <person name="Douglass A.P."/>
            <person name="Hanson S.J."/>
            <person name="Klenk H.-P."/>
            <person name="Labutti K."/>
            <person name="Lapidus A."/>
            <person name="Lindquist E."/>
            <person name="Lipzen A."/>
            <person name="Meier-Kolthoff J.P."/>
            <person name="Ohm R.A."/>
            <person name="Otillar R.P."/>
            <person name="Pangilinan J."/>
            <person name="Peng Y."/>
            <person name="Rokas A."/>
            <person name="Rosa C.A."/>
            <person name="Scheuner C."/>
            <person name="Sibirny A.A."/>
            <person name="Slot J.C."/>
            <person name="Stielow J.B."/>
            <person name="Sun H."/>
            <person name="Kurtzman C.P."/>
            <person name="Blackwell M."/>
            <person name="Jeffries T.W."/>
            <person name="Grigoriev I.V."/>
        </authorList>
    </citation>
    <scope>NUCLEOTIDE SEQUENCE [LARGE SCALE GENOMIC DNA]</scope>
    <source>
        <strain evidence="3">NRRL Y-17796</strain>
    </source>
</reference>
<gene>
    <name evidence="2" type="ORF">CANCADRAFT_78979</name>
</gene>
<keyword evidence="3" id="KW-1185">Reference proteome</keyword>
<keyword evidence="1" id="KW-1133">Transmembrane helix</keyword>
<dbReference type="Proteomes" id="UP000095023">
    <property type="component" value="Unassembled WGS sequence"/>
</dbReference>
<accession>A0A1E4TJM9</accession>
<dbReference type="AlphaFoldDB" id="A0A1E4TJM9"/>
<evidence type="ECO:0000256" key="1">
    <source>
        <dbReference type="SAM" id="Phobius"/>
    </source>
</evidence>
<feature type="transmembrane region" description="Helical" evidence="1">
    <location>
        <begin position="251"/>
        <end position="275"/>
    </location>
</feature>
<organism evidence="2 3">
    <name type="scientific">Tortispora caseinolytica NRRL Y-17796</name>
    <dbReference type="NCBI Taxonomy" id="767744"/>
    <lineage>
        <taxon>Eukaryota</taxon>
        <taxon>Fungi</taxon>
        <taxon>Dikarya</taxon>
        <taxon>Ascomycota</taxon>
        <taxon>Saccharomycotina</taxon>
        <taxon>Trigonopsidomycetes</taxon>
        <taxon>Trigonopsidales</taxon>
        <taxon>Trigonopsidaceae</taxon>
        <taxon>Tortispora</taxon>
    </lineage>
</organism>
<proteinExistence type="predicted"/>
<protein>
    <submittedName>
        <fullName evidence="2">Uncharacterized protein</fullName>
    </submittedName>
</protein>
<keyword evidence="1" id="KW-0472">Membrane</keyword>
<evidence type="ECO:0000313" key="2">
    <source>
        <dbReference type="EMBL" id="ODV91917.1"/>
    </source>
</evidence>